<proteinExistence type="predicted"/>
<dbReference type="EMBL" id="GFTR01000397">
    <property type="protein sequence ID" value="JAW16029.1"/>
    <property type="molecule type" value="Transcribed_RNA"/>
</dbReference>
<keyword evidence="1" id="KW-0732">Signal</keyword>
<name>A0A224Y696_9HEMI</name>
<organism evidence="2">
    <name type="scientific">Panstrongylus lignarius</name>
    <dbReference type="NCBI Taxonomy" id="156445"/>
    <lineage>
        <taxon>Eukaryota</taxon>
        <taxon>Metazoa</taxon>
        <taxon>Ecdysozoa</taxon>
        <taxon>Arthropoda</taxon>
        <taxon>Hexapoda</taxon>
        <taxon>Insecta</taxon>
        <taxon>Pterygota</taxon>
        <taxon>Neoptera</taxon>
        <taxon>Paraneoptera</taxon>
        <taxon>Hemiptera</taxon>
        <taxon>Heteroptera</taxon>
        <taxon>Panheteroptera</taxon>
        <taxon>Cimicomorpha</taxon>
        <taxon>Reduviidae</taxon>
        <taxon>Triatominae</taxon>
        <taxon>Panstrongylus</taxon>
    </lineage>
</organism>
<sequence>MSFHMFLSFAFSFHLVTPIVLKSSSTSWSQRLRGRPILFLPNTTPCNNLLGIRLSAILSTWPSHSIRRIFIN</sequence>
<dbReference type="AlphaFoldDB" id="A0A224Y696"/>
<evidence type="ECO:0000313" key="2">
    <source>
        <dbReference type="EMBL" id="JAW16029.1"/>
    </source>
</evidence>
<reference evidence="2" key="1">
    <citation type="journal article" date="2018" name="PLoS Negl. Trop. Dis.">
        <title>An insight into the salivary gland and fat body transcriptome of Panstrongylus lignarius (Hemiptera: Heteroptera), the main vector of Chagas disease in Peru.</title>
        <authorList>
            <person name="Nevoa J.C."/>
            <person name="Mendes M.T."/>
            <person name="da Silva M.V."/>
            <person name="Soares S.C."/>
            <person name="Oliveira C.J.F."/>
            <person name="Ribeiro J.M.C."/>
        </authorList>
    </citation>
    <scope>NUCLEOTIDE SEQUENCE</scope>
</reference>
<feature type="signal peptide" evidence="1">
    <location>
        <begin position="1"/>
        <end position="18"/>
    </location>
</feature>
<accession>A0A224Y696</accession>
<protein>
    <submittedName>
        <fullName evidence="2">Putative secreted protein</fullName>
    </submittedName>
</protein>
<evidence type="ECO:0000256" key="1">
    <source>
        <dbReference type="SAM" id="SignalP"/>
    </source>
</evidence>
<feature type="chain" id="PRO_5012601208" evidence="1">
    <location>
        <begin position="19"/>
        <end position="72"/>
    </location>
</feature>